<gene>
    <name evidence="2" type="ORF">V6E02_02865</name>
</gene>
<evidence type="ECO:0000256" key="1">
    <source>
        <dbReference type="SAM" id="SignalP"/>
    </source>
</evidence>
<proteinExistence type="predicted"/>
<dbReference type="InterPro" id="IPR036280">
    <property type="entry name" value="Multihaem_cyt_sf"/>
</dbReference>
<feature type="signal peptide" evidence="1">
    <location>
        <begin position="1"/>
        <end position="21"/>
    </location>
</feature>
<dbReference type="Proteomes" id="UP001482231">
    <property type="component" value="Unassembled WGS sequence"/>
</dbReference>
<evidence type="ECO:0000313" key="3">
    <source>
        <dbReference type="Proteomes" id="UP001482231"/>
    </source>
</evidence>
<dbReference type="RefSeq" id="WP_347306933.1">
    <property type="nucleotide sequence ID" value="NZ_JBAJEX010000001.1"/>
</dbReference>
<dbReference type="Pfam" id="PF09626">
    <property type="entry name" value="DHC"/>
    <property type="match status" value="1"/>
</dbReference>
<keyword evidence="3" id="KW-1185">Reference proteome</keyword>
<dbReference type="InterPro" id="IPR018588">
    <property type="entry name" value="Dihaem_cytochrome-c"/>
</dbReference>
<protein>
    <submittedName>
        <fullName evidence="2">Cytochrome C</fullName>
    </submittedName>
</protein>
<sequence>MKTTAFWSGIVLISLSAVALADTRNLSADGPPIFQAECGSCHIAFPPQLMAAEDWKRVMAKLDKHYGEDASVDERSRHELEQFLVRNAGSASTLGVATTQANALPRLTRTAWFLRKHRQVSPADWRHPKVRTPANCAACHRRAAEGRFHEREITMPDGRRWEDR</sequence>
<dbReference type="SUPFAM" id="SSF48695">
    <property type="entry name" value="Multiheme cytochromes"/>
    <property type="match status" value="1"/>
</dbReference>
<feature type="chain" id="PRO_5047064399" evidence="1">
    <location>
        <begin position="22"/>
        <end position="164"/>
    </location>
</feature>
<accession>A0ABV0EBW9</accession>
<dbReference type="EMBL" id="JBAJEX010000001">
    <property type="protein sequence ID" value="MEO1766156.1"/>
    <property type="molecule type" value="Genomic_DNA"/>
</dbReference>
<comment type="caution">
    <text evidence="2">The sequence shown here is derived from an EMBL/GenBank/DDBJ whole genome shotgun (WGS) entry which is preliminary data.</text>
</comment>
<organism evidence="2 3">
    <name type="scientific">Thiobacter aerophilum</name>
    <dbReference type="NCBI Taxonomy" id="3121275"/>
    <lineage>
        <taxon>Bacteria</taxon>
        <taxon>Pseudomonadati</taxon>
        <taxon>Pseudomonadota</taxon>
        <taxon>Betaproteobacteria</taxon>
        <taxon>Burkholderiales</taxon>
        <taxon>Thiobacteraceae</taxon>
        <taxon>Thiobacter</taxon>
    </lineage>
</organism>
<reference evidence="2 3" key="1">
    <citation type="submission" date="2024-02" db="EMBL/GenBank/DDBJ databases">
        <title>New thermophilic sulfur-oxidizing bacteria from a hot springs of the Uzon caldera (Kamchatka, Russia).</title>
        <authorList>
            <person name="Dukat A.M."/>
            <person name="Elcheninov A.G."/>
            <person name="Frolov E.N."/>
        </authorList>
    </citation>
    <scope>NUCLEOTIDE SEQUENCE [LARGE SCALE GENOMIC DNA]</scope>
    <source>
        <strain evidence="2 3">AK1</strain>
    </source>
</reference>
<keyword evidence="1" id="KW-0732">Signal</keyword>
<evidence type="ECO:0000313" key="2">
    <source>
        <dbReference type="EMBL" id="MEO1766156.1"/>
    </source>
</evidence>
<name>A0ABV0EBW9_9BURK</name>